<feature type="transmembrane region" description="Helical" evidence="1">
    <location>
        <begin position="284"/>
        <end position="305"/>
    </location>
</feature>
<keyword evidence="1" id="KW-1133">Transmembrane helix</keyword>
<feature type="transmembrane region" description="Helical" evidence="1">
    <location>
        <begin position="344"/>
        <end position="362"/>
    </location>
</feature>
<evidence type="ECO:0000256" key="2">
    <source>
        <dbReference type="SAM" id="SignalP"/>
    </source>
</evidence>
<proteinExistence type="predicted"/>
<name>A0A4R2NUZ4_9FLAO</name>
<evidence type="ECO:0000313" key="6">
    <source>
        <dbReference type="Proteomes" id="UP000294564"/>
    </source>
</evidence>
<evidence type="ECO:0000256" key="1">
    <source>
        <dbReference type="SAM" id="Phobius"/>
    </source>
</evidence>
<keyword evidence="1" id="KW-0472">Membrane</keyword>
<sequence length="391" mass="45727">MLKKVFILLVFITQFSFSQNVQLSAFSEISIITSGPGDNLYEKFGHTAIRVKDPVLNIDLLYNYGIFDFNDPNFYTNFVRGFMKYKLARYPFHYALQSAQEDKRWVKQQVLNLTQQERTSFFYFLQKNALPENASYFYDPFFDNCATRPRDIVKNILKEKLILNEEFVTSPKSIRTLMNEKIHPNSWGSFGINIALGSKLDKIASADEYLYLPEYLMEAYDISKINTSKGEENLVKKTTVLLDFKTKKAIPDFPSPFLVFTVLLLAVLFITYQDFKRKKRTKALDFLLFFSTGLIGMLIVFLWFFTNHSTAPNNFNLLWGFAPNLFVSFYLLKKELPKWLAKYLLIILLFLIIIPITHIVGIQKFTCPIIPVLFLLFCRYLFLYKISTKIK</sequence>
<reference evidence="5 6" key="1">
    <citation type="submission" date="2019-03" db="EMBL/GenBank/DDBJ databases">
        <title>Genomic Encyclopedia of Type Strains, Phase IV (KMG-IV): sequencing the most valuable type-strain genomes for metagenomic binning, comparative biology and taxonomic classification.</title>
        <authorList>
            <person name="Goeker M."/>
        </authorList>
    </citation>
    <scope>NUCLEOTIDE SEQUENCE [LARGE SCALE GENOMIC DNA]</scope>
    <source>
        <strain evidence="5 6">DSM 14836</strain>
    </source>
</reference>
<dbReference type="EMBL" id="SLXM01000003">
    <property type="protein sequence ID" value="TCP25772.1"/>
    <property type="molecule type" value="Genomic_DNA"/>
</dbReference>
<feature type="transmembrane region" description="Helical" evidence="1">
    <location>
        <begin position="317"/>
        <end position="332"/>
    </location>
</feature>
<comment type="caution">
    <text evidence="5">The sequence shown here is derived from an EMBL/GenBank/DDBJ whole genome shotgun (WGS) entry which is preliminary data.</text>
</comment>
<evidence type="ECO:0000259" key="3">
    <source>
        <dbReference type="Pfam" id="PF13387"/>
    </source>
</evidence>
<evidence type="ECO:0000313" key="5">
    <source>
        <dbReference type="EMBL" id="TCP25772.1"/>
    </source>
</evidence>
<accession>A0A4R2NUZ4</accession>
<feature type="signal peptide" evidence="2">
    <location>
        <begin position="1"/>
        <end position="18"/>
    </location>
</feature>
<gene>
    <name evidence="5" type="ORF">EV195_103132</name>
</gene>
<dbReference type="AlphaFoldDB" id="A0A4R2NUZ4"/>
<feature type="domain" description="Lnb N-terminal periplasmic" evidence="3">
    <location>
        <begin position="29"/>
        <end position="178"/>
    </location>
</feature>
<dbReference type="InterPro" id="IPR057436">
    <property type="entry name" value="5TMH_Lnb"/>
</dbReference>
<protein>
    <submittedName>
        <fullName evidence="5">Uncharacterized protein DUF4105</fullName>
    </submittedName>
</protein>
<feature type="chain" id="PRO_5020500328" evidence="2">
    <location>
        <begin position="19"/>
        <end position="391"/>
    </location>
</feature>
<dbReference type="Pfam" id="PF25221">
    <property type="entry name" value="5TMH_Lnb"/>
    <property type="match status" value="1"/>
</dbReference>
<keyword evidence="2" id="KW-0732">Signal</keyword>
<dbReference type="OrthoDB" id="319167at2"/>
<feature type="transmembrane region" description="Helical" evidence="1">
    <location>
        <begin position="368"/>
        <end position="386"/>
    </location>
</feature>
<keyword evidence="1" id="KW-0812">Transmembrane</keyword>
<dbReference type="RefSeq" id="WP_132794163.1">
    <property type="nucleotide sequence ID" value="NZ_SLXM01000003.1"/>
</dbReference>
<dbReference type="Proteomes" id="UP000294564">
    <property type="component" value="Unassembled WGS sequence"/>
</dbReference>
<feature type="domain" description="Lnb-like transmembrane" evidence="4">
    <location>
        <begin position="252"/>
        <end position="389"/>
    </location>
</feature>
<dbReference type="Pfam" id="PF13387">
    <property type="entry name" value="Lnb_N"/>
    <property type="match status" value="1"/>
</dbReference>
<evidence type="ECO:0000259" key="4">
    <source>
        <dbReference type="Pfam" id="PF25221"/>
    </source>
</evidence>
<keyword evidence="6" id="KW-1185">Reference proteome</keyword>
<dbReference type="InterPro" id="IPR025178">
    <property type="entry name" value="Lnb_N"/>
</dbReference>
<organism evidence="5 6">
    <name type="scientific">Tenacibaculum skagerrakense</name>
    <dbReference type="NCBI Taxonomy" id="186571"/>
    <lineage>
        <taxon>Bacteria</taxon>
        <taxon>Pseudomonadati</taxon>
        <taxon>Bacteroidota</taxon>
        <taxon>Flavobacteriia</taxon>
        <taxon>Flavobacteriales</taxon>
        <taxon>Flavobacteriaceae</taxon>
        <taxon>Tenacibaculum</taxon>
    </lineage>
</organism>
<feature type="transmembrane region" description="Helical" evidence="1">
    <location>
        <begin position="253"/>
        <end position="272"/>
    </location>
</feature>